<dbReference type="GO" id="GO:0000166">
    <property type="term" value="F:nucleotide binding"/>
    <property type="evidence" value="ECO:0007669"/>
    <property type="project" value="InterPro"/>
</dbReference>
<organism evidence="3 4">
    <name type="scientific">Pontibacter diazotrophicus</name>
    <dbReference type="NCBI Taxonomy" id="1400979"/>
    <lineage>
        <taxon>Bacteria</taxon>
        <taxon>Pseudomonadati</taxon>
        <taxon>Bacteroidota</taxon>
        <taxon>Cytophagia</taxon>
        <taxon>Cytophagales</taxon>
        <taxon>Hymenobacteraceae</taxon>
        <taxon>Pontibacter</taxon>
    </lineage>
</organism>
<dbReference type="Proteomes" id="UP000256708">
    <property type="component" value="Unassembled WGS sequence"/>
</dbReference>
<dbReference type="EMBL" id="QRGR01000023">
    <property type="protein sequence ID" value="RDV13515.1"/>
    <property type="molecule type" value="Genomic_DNA"/>
</dbReference>
<dbReference type="InterPro" id="IPR000683">
    <property type="entry name" value="Gfo/Idh/MocA-like_OxRdtase_N"/>
</dbReference>
<dbReference type="PROSITE" id="PS51318">
    <property type="entry name" value="TAT"/>
    <property type="match status" value="1"/>
</dbReference>
<dbReference type="InterPro" id="IPR050463">
    <property type="entry name" value="Gfo/Idh/MocA_oxidrdct_glycsds"/>
</dbReference>
<name>A0A3D8L7Y4_9BACT</name>
<gene>
    <name evidence="3" type="ORF">DXT99_19395</name>
</gene>
<dbReference type="RefSeq" id="WP_115567238.1">
    <property type="nucleotide sequence ID" value="NZ_QRGR01000023.1"/>
</dbReference>
<keyword evidence="1" id="KW-1133">Transmembrane helix</keyword>
<evidence type="ECO:0000313" key="3">
    <source>
        <dbReference type="EMBL" id="RDV13515.1"/>
    </source>
</evidence>
<reference evidence="4" key="1">
    <citation type="submission" date="2018-08" db="EMBL/GenBank/DDBJ databases">
        <authorList>
            <person name="Liu Z.-W."/>
            <person name="Du Z.-J."/>
        </authorList>
    </citation>
    <scope>NUCLEOTIDE SEQUENCE [LARGE SCALE GENOMIC DNA]</scope>
    <source>
        <strain evidence="4">H4X</strain>
    </source>
</reference>
<dbReference type="Pfam" id="PF01408">
    <property type="entry name" value="GFO_IDH_MocA"/>
    <property type="match status" value="1"/>
</dbReference>
<proteinExistence type="predicted"/>
<evidence type="ECO:0000313" key="4">
    <source>
        <dbReference type="Proteomes" id="UP000256708"/>
    </source>
</evidence>
<dbReference type="Gene3D" id="3.40.50.720">
    <property type="entry name" value="NAD(P)-binding Rossmann-like Domain"/>
    <property type="match status" value="1"/>
</dbReference>
<evidence type="ECO:0000256" key="1">
    <source>
        <dbReference type="SAM" id="Phobius"/>
    </source>
</evidence>
<dbReference type="PANTHER" id="PTHR43818:SF5">
    <property type="entry name" value="OXIDOREDUCTASE FAMILY PROTEIN"/>
    <property type="match status" value="1"/>
</dbReference>
<keyword evidence="1" id="KW-0812">Transmembrane</keyword>
<comment type="caution">
    <text evidence="3">The sequence shown here is derived from an EMBL/GenBank/DDBJ whole genome shotgun (WGS) entry which is preliminary data.</text>
</comment>
<dbReference type="SUPFAM" id="SSF51735">
    <property type="entry name" value="NAD(P)-binding Rossmann-fold domains"/>
    <property type="match status" value="1"/>
</dbReference>
<dbReference type="Gene3D" id="3.30.360.10">
    <property type="entry name" value="Dihydrodipicolinate Reductase, domain 2"/>
    <property type="match status" value="1"/>
</dbReference>
<feature type="domain" description="Gfo/Idh/MocA-like oxidoreductase N-terminal" evidence="2">
    <location>
        <begin position="45"/>
        <end position="172"/>
    </location>
</feature>
<dbReference type="AlphaFoldDB" id="A0A3D8L7Y4"/>
<keyword evidence="1" id="KW-0472">Membrane</keyword>
<evidence type="ECO:0000259" key="2">
    <source>
        <dbReference type="Pfam" id="PF01408"/>
    </source>
</evidence>
<feature type="transmembrane region" description="Helical" evidence="1">
    <location>
        <begin position="12"/>
        <end position="32"/>
    </location>
</feature>
<keyword evidence="4" id="KW-1185">Reference proteome</keyword>
<dbReference type="PANTHER" id="PTHR43818">
    <property type="entry name" value="BCDNA.GH03377"/>
    <property type="match status" value="1"/>
</dbReference>
<sequence>MDHKDNNNRRDFLKKAVLGTVGLSVIGMGFSAKSYGKILGANDRVRVGIIGFSDRFKHSLYPAMMGHAKELNFEFVGVSDIWNRRRDEAEAYVKEKHGIKLKKYRNNDELYSKKDIDAVIISTADFQHALMGVEAVRNGKDVYLEKPMAETMEDARAILKAVEETGKIVQIGSQRRSAPNYIAANEYINSGKFGDIKMVEMTWNVNQPGRWRRPDLVSQIRKEDTDWERYLMNRPKVDWDPRKYLEYRLFWPYSSGIPGQWMSHQIDTVHWFTGLDHPRSVAANGGIYMWNDGRENPDTLTAVFDYGPANDASKGFQVVYSSRFSNSAGGVKELYYSNGGMLNLDTNKITSEGGLSKNQADDMNMQANLLTDYTLPDQAKVSTDANTGGDPMTSLHMRNWMECVRSRQTPNASVKAGYNHSVANIMTRVAMQTGKRVTFDDAKQDVVAS</sequence>
<dbReference type="InterPro" id="IPR006311">
    <property type="entry name" value="TAT_signal"/>
</dbReference>
<dbReference type="SUPFAM" id="SSF55347">
    <property type="entry name" value="Glyceraldehyde-3-phosphate dehydrogenase-like, C-terminal domain"/>
    <property type="match status" value="1"/>
</dbReference>
<dbReference type="OrthoDB" id="9763611at2"/>
<dbReference type="InterPro" id="IPR036291">
    <property type="entry name" value="NAD(P)-bd_dom_sf"/>
</dbReference>
<protein>
    <submittedName>
        <fullName evidence="3">Gfo/Idh/MocA family oxidoreductase</fullName>
    </submittedName>
</protein>
<accession>A0A3D8L7Y4</accession>